<name>A0AAN8IWJ3_TRICO</name>
<reference evidence="1 2" key="1">
    <citation type="submission" date="2019-10" db="EMBL/GenBank/DDBJ databases">
        <title>Assembly and Annotation for the nematode Trichostrongylus colubriformis.</title>
        <authorList>
            <person name="Martin J."/>
        </authorList>
    </citation>
    <scope>NUCLEOTIDE SEQUENCE [LARGE SCALE GENOMIC DNA]</scope>
    <source>
        <strain evidence="1">G859</strain>
        <tissue evidence="1">Whole worm</tissue>
    </source>
</reference>
<dbReference type="Proteomes" id="UP001331761">
    <property type="component" value="Unassembled WGS sequence"/>
</dbReference>
<evidence type="ECO:0000313" key="2">
    <source>
        <dbReference type="Proteomes" id="UP001331761"/>
    </source>
</evidence>
<proteinExistence type="predicted"/>
<accession>A0AAN8IWJ3</accession>
<sequence length="70" mass="8275">MVMIAVDRDLRDEIRHWYTEGNLGDLWPRYVSNTYPEIILCIYIHNHHIKGRYEASEDAGPQERSDSSQI</sequence>
<dbReference type="AlphaFoldDB" id="A0AAN8IWJ3"/>
<dbReference type="EMBL" id="WIXE01003260">
    <property type="protein sequence ID" value="KAK5984107.1"/>
    <property type="molecule type" value="Genomic_DNA"/>
</dbReference>
<evidence type="ECO:0000313" key="1">
    <source>
        <dbReference type="EMBL" id="KAK5984107.1"/>
    </source>
</evidence>
<comment type="caution">
    <text evidence="1">The sequence shown here is derived from an EMBL/GenBank/DDBJ whole genome shotgun (WGS) entry which is preliminary data.</text>
</comment>
<gene>
    <name evidence="1" type="ORF">GCK32_020004</name>
</gene>
<protein>
    <submittedName>
        <fullName evidence="1">Uncharacterized protein</fullName>
    </submittedName>
</protein>
<organism evidence="1 2">
    <name type="scientific">Trichostrongylus colubriformis</name>
    <name type="common">Black scour worm</name>
    <dbReference type="NCBI Taxonomy" id="6319"/>
    <lineage>
        <taxon>Eukaryota</taxon>
        <taxon>Metazoa</taxon>
        <taxon>Ecdysozoa</taxon>
        <taxon>Nematoda</taxon>
        <taxon>Chromadorea</taxon>
        <taxon>Rhabditida</taxon>
        <taxon>Rhabditina</taxon>
        <taxon>Rhabditomorpha</taxon>
        <taxon>Strongyloidea</taxon>
        <taxon>Trichostrongylidae</taxon>
        <taxon>Trichostrongylus</taxon>
    </lineage>
</organism>
<keyword evidence="2" id="KW-1185">Reference proteome</keyword>